<dbReference type="Proteomes" id="UP000004038">
    <property type="component" value="Unassembled WGS sequence"/>
</dbReference>
<proteinExistence type="predicted"/>
<evidence type="ECO:0000313" key="7">
    <source>
        <dbReference type="Proteomes" id="UP000004038"/>
    </source>
</evidence>
<evidence type="ECO:0000256" key="2">
    <source>
        <dbReference type="ARBA" id="ARBA00023125"/>
    </source>
</evidence>
<dbReference type="InterPro" id="IPR009057">
    <property type="entry name" value="Homeodomain-like_sf"/>
</dbReference>
<sequence>MALPFHGIETIFMMIVINVPNMITIIKMSMPRGRSTEMKVSQDQKAQNRSRILTEAGRLFREKGFDAVSVAEVMKAAGMTHGGFYGHFQSKDDLVAQTIAHAVGSQSVIDDLSAWIDTYLSEPHREHPDLGCPMAALAGFMRQQAPEARASMAQVLASQIGTLTEIMPGEDPATRRRAAIGSWSAMVGALILARSIDNPALSAELLSETRAWIDDRKAPDKPIPAQKGRAA</sequence>
<dbReference type="PANTHER" id="PTHR47506:SF7">
    <property type="entry name" value="TRANSCRIPTIONAL REGULATORY PROTEIN"/>
    <property type="match status" value="1"/>
</dbReference>
<dbReference type="PROSITE" id="PS50977">
    <property type="entry name" value="HTH_TETR_2"/>
    <property type="match status" value="1"/>
</dbReference>
<dbReference type="PATRIC" id="fig|1107881.3.peg.6076"/>
<dbReference type="InterPro" id="IPR036271">
    <property type="entry name" value="Tet_transcr_reg_TetR-rel_C_sf"/>
</dbReference>
<evidence type="ECO:0000256" key="3">
    <source>
        <dbReference type="ARBA" id="ARBA00023163"/>
    </source>
</evidence>
<keyword evidence="3" id="KW-0804">Transcription</keyword>
<dbReference type="PRINTS" id="PR00455">
    <property type="entry name" value="HTHTETR"/>
</dbReference>
<dbReference type="InterPro" id="IPR001647">
    <property type="entry name" value="HTH_TetR"/>
</dbReference>
<dbReference type="Pfam" id="PF00440">
    <property type="entry name" value="TetR_N"/>
    <property type="match status" value="1"/>
</dbReference>
<dbReference type="Gene3D" id="1.10.10.60">
    <property type="entry name" value="Homeodomain-like"/>
    <property type="match status" value="1"/>
</dbReference>
<dbReference type="EMBL" id="AGVV01000096">
    <property type="protein sequence ID" value="EHK74224.1"/>
    <property type="molecule type" value="Genomic_DNA"/>
</dbReference>
<dbReference type="Gene3D" id="1.10.357.10">
    <property type="entry name" value="Tetracycline Repressor, domain 2"/>
    <property type="match status" value="1"/>
</dbReference>
<evidence type="ECO:0000256" key="1">
    <source>
        <dbReference type="ARBA" id="ARBA00023015"/>
    </source>
</evidence>
<reference evidence="6 7" key="1">
    <citation type="journal article" date="2012" name="J. Bacteriol.">
        <title>Draft Genome Sequence of Sinorhizobium meliloti CCNWSX0020, a Nitrogen-Fixing Symbiont with Copper Tolerance Capability Isolated from Lead-Zinc Mine Tailings.</title>
        <authorList>
            <person name="Li Z."/>
            <person name="Ma Z."/>
            <person name="Hao X."/>
            <person name="Wei G."/>
        </authorList>
    </citation>
    <scope>NUCLEOTIDE SEQUENCE [LARGE SCALE GENOMIC DNA]</scope>
    <source>
        <strain evidence="6 7">CCNWSX0020</strain>
    </source>
</reference>
<feature type="DNA-binding region" description="H-T-H motif" evidence="4">
    <location>
        <begin position="69"/>
        <end position="88"/>
    </location>
</feature>
<dbReference type="SUPFAM" id="SSF48498">
    <property type="entry name" value="Tetracyclin repressor-like, C-terminal domain"/>
    <property type="match status" value="1"/>
</dbReference>
<evidence type="ECO:0000259" key="5">
    <source>
        <dbReference type="PROSITE" id="PS50977"/>
    </source>
</evidence>
<keyword evidence="1" id="KW-0805">Transcription regulation</keyword>
<dbReference type="GO" id="GO:0003677">
    <property type="term" value="F:DNA binding"/>
    <property type="evidence" value="ECO:0007669"/>
    <property type="project" value="UniProtKB-UniRule"/>
</dbReference>
<protein>
    <recommendedName>
        <fullName evidence="5">HTH tetR-type domain-containing protein</fullName>
    </recommendedName>
</protein>
<keyword evidence="2 4" id="KW-0238">DNA-binding</keyword>
<organism evidence="6 7">
    <name type="scientific">Sinorhizobium meliloti CCNWSX0020</name>
    <dbReference type="NCBI Taxonomy" id="1107881"/>
    <lineage>
        <taxon>Bacteria</taxon>
        <taxon>Pseudomonadati</taxon>
        <taxon>Pseudomonadota</taxon>
        <taxon>Alphaproteobacteria</taxon>
        <taxon>Hyphomicrobiales</taxon>
        <taxon>Rhizobiaceae</taxon>
        <taxon>Sinorhizobium/Ensifer group</taxon>
        <taxon>Sinorhizobium</taxon>
    </lineage>
</organism>
<evidence type="ECO:0000313" key="6">
    <source>
        <dbReference type="EMBL" id="EHK74224.1"/>
    </source>
</evidence>
<dbReference type="AlphaFoldDB" id="H0G911"/>
<name>H0G911_RHIML</name>
<evidence type="ECO:0000256" key="4">
    <source>
        <dbReference type="PROSITE-ProRule" id="PRU00335"/>
    </source>
</evidence>
<accession>H0G911</accession>
<dbReference type="PANTHER" id="PTHR47506">
    <property type="entry name" value="TRANSCRIPTIONAL REGULATORY PROTEIN"/>
    <property type="match status" value="1"/>
</dbReference>
<gene>
    <name evidence="6" type="ORF">SM0020_30060</name>
</gene>
<feature type="domain" description="HTH tetR-type" evidence="5">
    <location>
        <begin position="46"/>
        <end position="106"/>
    </location>
</feature>
<dbReference type="SUPFAM" id="SSF46689">
    <property type="entry name" value="Homeodomain-like"/>
    <property type="match status" value="1"/>
</dbReference>